<keyword evidence="3" id="KW-1185">Reference proteome</keyword>
<dbReference type="AlphaFoldDB" id="L0KYZ1"/>
<dbReference type="HOGENOM" id="CLU_134206_1_0_2"/>
<evidence type="ECO:0000256" key="1">
    <source>
        <dbReference type="SAM" id="Phobius"/>
    </source>
</evidence>
<keyword evidence="1" id="KW-0472">Membrane</keyword>
<evidence type="ECO:0000313" key="2">
    <source>
        <dbReference type="EMBL" id="AGB50682.1"/>
    </source>
</evidence>
<dbReference type="KEGG" id="mhz:Metho_2543"/>
<keyword evidence="1" id="KW-0812">Transmembrane</keyword>
<dbReference type="Proteomes" id="UP000010866">
    <property type="component" value="Plasmid pMETHO01"/>
</dbReference>
<protein>
    <submittedName>
        <fullName evidence="2">Uncharacterized protein</fullName>
    </submittedName>
</protein>
<proteinExistence type="predicted"/>
<geneLocation type="plasmid" evidence="2 3">
    <name>pMETHO01</name>
</geneLocation>
<keyword evidence="2" id="KW-0614">Plasmid</keyword>
<dbReference type="PROSITE" id="PS51257">
    <property type="entry name" value="PROKAR_LIPOPROTEIN"/>
    <property type="match status" value="1"/>
</dbReference>
<feature type="transmembrane region" description="Helical" evidence="1">
    <location>
        <begin position="6"/>
        <end position="29"/>
    </location>
</feature>
<gene>
    <name evidence="2" type="ordered locus">Metho_2543</name>
</gene>
<keyword evidence="1" id="KW-1133">Transmembrane helix</keyword>
<name>L0KYZ1_METHD</name>
<accession>L0KYZ1</accession>
<evidence type="ECO:0000313" key="3">
    <source>
        <dbReference type="Proteomes" id="UP000010866"/>
    </source>
</evidence>
<sequence precursor="true">MKRSYILSFAAVIIALIIISCIAMPFIFIGKPEPLFSMKNKDTISHQVMVEISDPKNNSIFKEVYVMDPDSEISQSKSAWLMLQLYFPPGNSKDITIQVTVDNDLTEKIQTGLQLWSMFDITLFDEHEESDISLGVIAV</sequence>
<dbReference type="EMBL" id="CP003363">
    <property type="protein sequence ID" value="AGB50682.1"/>
    <property type="molecule type" value="Genomic_DNA"/>
</dbReference>
<reference evidence="3" key="1">
    <citation type="submission" date="2012-02" db="EMBL/GenBank/DDBJ databases">
        <title>Complete sequence of plasmid of Methanomethylovorans hollandica DSM 15978.</title>
        <authorList>
            <person name="Lucas S."/>
            <person name="Copeland A."/>
            <person name="Lapidus A."/>
            <person name="Glavina del Rio T."/>
            <person name="Dalin E."/>
            <person name="Tice H."/>
            <person name="Bruce D."/>
            <person name="Goodwin L."/>
            <person name="Pitluck S."/>
            <person name="Peters L."/>
            <person name="Mikhailova N."/>
            <person name="Held B."/>
            <person name="Kyrpides N."/>
            <person name="Mavromatis K."/>
            <person name="Ivanova N."/>
            <person name="Brettin T."/>
            <person name="Detter J.C."/>
            <person name="Han C."/>
            <person name="Larimer F."/>
            <person name="Land M."/>
            <person name="Hauser L."/>
            <person name="Markowitz V."/>
            <person name="Cheng J.-F."/>
            <person name="Hugenholtz P."/>
            <person name="Woyke T."/>
            <person name="Wu D."/>
            <person name="Spring S."/>
            <person name="Schroeder M."/>
            <person name="Brambilla E."/>
            <person name="Klenk H.-P."/>
            <person name="Eisen J.A."/>
        </authorList>
    </citation>
    <scope>NUCLEOTIDE SEQUENCE [LARGE SCALE GENOMIC DNA]</scope>
    <source>
        <strain evidence="3">DSM 15978 / NBRC 107637 / DMS1</strain>
        <plasmid evidence="3">Plasmid pMETHO01</plasmid>
    </source>
</reference>
<organism evidence="2 3">
    <name type="scientific">Methanomethylovorans hollandica (strain DSM 15978 / NBRC 107637 / DMS1)</name>
    <dbReference type="NCBI Taxonomy" id="867904"/>
    <lineage>
        <taxon>Archaea</taxon>
        <taxon>Methanobacteriati</taxon>
        <taxon>Methanobacteriota</taxon>
        <taxon>Stenosarchaea group</taxon>
        <taxon>Methanomicrobia</taxon>
        <taxon>Methanosarcinales</taxon>
        <taxon>Methanosarcinaceae</taxon>
        <taxon>Methanomethylovorans</taxon>
    </lineage>
</organism>